<evidence type="ECO:0000256" key="14">
    <source>
        <dbReference type="ARBA" id="ARBA00049303"/>
    </source>
</evidence>
<dbReference type="Gene3D" id="2.70.160.11">
    <property type="entry name" value="Hnrnp arginine n-methyltransferase1"/>
    <property type="match status" value="1"/>
</dbReference>
<keyword evidence="8 15" id="KW-0949">S-adenosyl-L-methionine</keyword>
<gene>
    <name evidence="18" type="ORF">FWILDA_LOCUS5763</name>
</gene>
<proteinExistence type="predicted"/>
<reference evidence="18" key="1">
    <citation type="submission" date="2022-08" db="EMBL/GenBank/DDBJ databases">
        <authorList>
            <person name="Kallberg Y."/>
            <person name="Tangrot J."/>
            <person name="Rosling A."/>
        </authorList>
    </citation>
    <scope>NUCLEOTIDE SEQUENCE</scope>
    <source>
        <strain evidence="18">Wild A</strain>
    </source>
</reference>
<dbReference type="CDD" id="cd02440">
    <property type="entry name" value="AdoMet_MTases"/>
    <property type="match status" value="1"/>
</dbReference>
<evidence type="ECO:0000256" key="4">
    <source>
        <dbReference type="ARBA" id="ARBA00022490"/>
    </source>
</evidence>
<dbReference type="InterPro" id="IPR041698">
    <property type="entry name" value="Methyltransf_25"/>
</dbReference>
<feature type="region of interest" description="Disordered" evidence="16">
    <location>
        <begin position="1"/>
        <end position="21"/>
    </location>
</feature>
<dbReference type="FunFam" id="3.40.50.150:FF:000034">
    <property type="entry name" value="Protein arginine N-methyltransferase 3"/>
    <property type="match status" value="1"/>
</dbReference>
<dbReference type="PANTHER" id="PTHR11006">
    <property type="entry name" value="PROTEIN ARGININE N-METHYLTRANSFERASE"/>
    <property type="match status" value="1"/>
</dbReference>
<organism evidence="18 19">
    <name type="scientific">Funneliformis geosporum</name>
    <dbReference type="NCBI Taxonomy" id="1117311"/>
    <lineage>
        <taxon>Eukaryota</taxon>
        <taxon>Fungi</taxon>
        <taxon>Fungi incertae sedis</taxon>
        <taxon>Mucoromycota</taxon>
        <taxon>Glomeromycotina</taxon>
        <taxon>Glomeromycetes</taxon>
        <taxon>Glomerales</taxon>
        <taxon>Glomeraceae</taxon>
        <taxon>Funneliformis</taxon>
    </lineage>
</organism>
<evidence type="ECO:0000256" key="1">
    <source>
        <dbReference type="ARBA" id="ARBA00004123"/>
    </source>
</evidence>
<dbReference type="PROSITE" id="PS51678">
    <property type="entry name" value="SAM_MT_PRMT"/>
    <property type="match status" value="1"/>
</dbReference>
<dbReference type="InterPro" id="IPR013087">
    <property type="entry name" value="Znf_C2H2_type"/>
</dbReference>
<protein>
    <recommendedName>
        <fullName evidence="3">type I protein arginine methyltransferase</fullName>
        <ecNumber evidence="3">2.1.1.319</ecNumber>
    </recommendedName>
</protein>
<evidence type="ECO:0000256" key="7">
    <source>
        <dbReference type="ARBA" id="ARBA00022679"/>
    </source>
</evidence>
<keyword evidence="19" id="KW-1185">Reference proteome</keyword>
<dbReference type="SUPFAM" id="SSF57667">
    <property type="entry name" value="beta-beta-alpha zinc fingers"/>
    <property type="match status" value="1"/>
</dbReference>
<name>A0A9W4WME3_9GLOM</name>
<feature type="domain" description="C2H2-type" evidence="17">
    <location>
        <begin position="32"/>
        <end position="53"/>
    </location>
</feature>
<dbReference type="Pfam" id="PF21137">
    <property type="entry name" value="ANM3_C2H2_Zf"/>
    <property type="match status" value="1"/>
</dbReference>
<dbReference type="Proteomes" id="UP001153678">
    <property type="component" value="Unassembled WGS sequence"/>
</dbReference>
<evidence type="ECO:0000256" key="3">
    <source>
        <dbReference type="ARBA" id="ARBA00011925"/>
    </source>
</evidence>
<evidence type="ECO:0000256" key="8">
    <source>
        <dbReference type="ARBA" id="ARBA00022691"/>
    </source>
</evidence>
<dbReference type="InterPro" id="IPR029063">
    <property type="entry name" value="SAM-dependent_MTases_sf"/>
</dbReference>
<dbReference type="GO" id="GO:0008270">
    <property type="term" value="F:zinc ion binding"/>
    <property type="evidence" value="ECO:0007669"/>
    <property type="project" value="UniProtKB-KW"/>
</dbReference>
<dbReference type="InterPro" id="IPR049482">
    <property type="entry name" value="ANM3-like_C2H2_Zf"/>
</dbReference>
<comment type="caution">
    <text evidence="18">The sequence shown here is derived from an EMBL/GenBank/DDBJ whole genome shotgun (WGS) entry which is preliminary data.</text>
</comment>
<dbReference type="InterPro" id="IPR036236">
    <property type="entry name" value="Znf_C2H2_sf"/>
</dbReference>
<dbReference type="PANTHER" id="PTHR11006:SF123">
    <property type="entry name" value="RIBOSOMAL PROTEIN ARGININE N-METHYLTRANSFERASE RMT3"/>
    <property type="match status" value="1"/>
</dbReference>
<evidence type="ECO:0000256" key="16">
    <source>
        <dbReference type="SAM" id="MobiDB-lite"/>
    </source>
</evidence>
<keyword evidence="6 15" id="KW-0489">Methyltransferase</keyword>
<dbReference type="GO" id="GO:0032259">
    <property type="term" value="P:methylation"/>
    <property type="evidence" value="ECO:0007669"/>
    <property type="project" value="UniProtKB-KW"/>
</dbReference>
<dbReference type="Pfam" id="PF13649">
    <property type="entry name" value="Methyltransf_25"/>
    <property type="match status" value="1"/>
</dbReference>
<dbReference type="EC" id="2.1.1.319" evidence="3"/>
<dbReference type="GO" id="GO:0005829">
    <property type="term" value="C:cytosol"/>
    <property type="evidence" value="ECO:0007669"/>
    <property type="project" value="UniProtKB-SubCell"/>
</dbReference>
<evidence type="ECO:0000259" key="17">
    <source>
        <dbReference type="PROSITE" id="PS00028"/>
    </source>
</evidence>
<dbReference type="InterPro" id="IPR055135">
    <property type="entry name" value="PRMT_dom"/>
</dbReference>
<evidence type="ECO:0000313" key="18">
    <source>
        <dbReference type="EMBL" id="CAI2172800.1"/>
    </source>
</evidence>
<keyword evidence="10" id="KW-0863">Zinc-finger</keyword>
<comment type="catalytic activity">
    <reaction evidence="14">
        <text>L-arginyl-[protein] + S-adenosyl-L-methionine = N(omega)-methyl-L-arginyl-[protein] + S-adenosyl-L-homocysteine + H(+)</text>
        <dbReference type="Rhea" id="RHEA:48100"/>
        <dbReference type="Rhea" id="RHEA-COMP:10532"/>
        <dbReference type="Rhea" id="RHEA-COMP:11990"/>
        <dbReference type="ChEBI" id="CHEBI:15378"/>
        <dbReference type="ChEBI" id="CHEBI:29965"/>
        <dbReference type="ChEBI" id="CHEBI:57856"/>
        <dbReference type="ChEBI" id="CHEBI:59789"/>
        <dbReference type="ChEBI" id="CHEBI:65280"/>
    </reaction>
    <physiologicalReaction direction="left-to-right" evidence="14">
        <dbReference type="Rhea" id="RHEA:48101"/>
    </physiologicalReaction>
</comment>
<keyword evidence="11" id="KW-0862">Zinc</keyword>
<dbReference type="GO" id="GO:0035242">
    <property type="term" value="F:protein-arginine omega-N asymmetric methyltransferase activity"/>
    <property type="evidence" value="ECO:0007669"/>
    <property type="project" value="UniProtKB-EC"/>
</dbReference>
<evidence type="ECO:0000256" key="10">
    <source>
        <dbReference type="ARBA" id="ARBA00022771"/>
    </source>
</evidence>
<evidence type="ECO:0000256" key="2">
    <source>
        <dbReference type="ARBA" id="ARBA00004514"/>
    </source>
</evidence>
<evidence type="ECO:0000256" key="5">
    <source>
        <dbReference type="ARBA" id="ARBA00022553"/>
    </source>
</evidence>
<dbReference type="Gene3D" id="3.40.50.150">
    <property type="entry name" value="Vaccinia Virus protein VP39"/>
    <property type="match status" value="1"/>
</dbReference>
<accession>A0A9W4WME3</accession>
<dbReference type="SUPFAM" id="SSF53335">
    <property type="entry name" value="S-adenosyl-L-methionine-dependent methyltransferases"/>
    <property type="match status" value="1"/>
</dbReference>
<comment type="catalytic activity">
    <reaction evidence="13">
        <text>L-arginyl-[protein] + 2 S-adenosyl-L-methionine = N(omega),N(omega)-dimethyl-L-arginyl-[protein] + 2 S-adenosyl-L-homocysteine + 2 H(+)</text>
        <dbReference type="Rhea" id="RHEA:48096"/>
        <dbReference type="Rhea" id="RHEA-COMP:10532"/>
        <dbReference type="Rhea" id="RHEA-COMP:11991"/>
        <dbReference type="ChEBI" id="CHEBI:15378"/>
        <dbReference type="ChEBI" id="CHEBI:29965"/>
        <dbReference type="ChEBI" id="CHEBI:57856"/>
        <dbReference type="ChEBI" id="CHEBI:59789"/>
        <dbReference type="ChEBI" id="CHEBI:61897"/>
        <dbReference type="EC" id="2.1.1.319"/>
    </reaction>
    <physiologicalReaction direction="left-to-right" evidence="13">
        <dbReference type="Rhea" id="RHEA:48097"/>
    </physiologicalReaction>
</comment>
<dbReference type="EMBL" id="CAMKVN010000984">
    <property type="protein sequence ID" value="CAI2172800.1"/>
    <property type="molecule type" value="Genomic_DNA"/>
</dbReference>
<dbReference type="GO" id="GO:0005634">
    <property type="term" value="C:nucleus"/>
    <property type="evidence" value="ECO:0007669"/>
    <property type="project" value="UniProtKB-SubCell"/>
</dbReference>
<sequence>MDSEYSESEYDPNDERWDDWEEEEGDHQDLKCLFCDELFPLANDLFSHCLYHHGFDFQKIRTELKLDFYQCIRLINYIRHQVLNDSEFKNFQEILDNDVYLKPTLEGDPLLYAFDDVENDDDFDKDVGSQSQDQKGIDIDPTTPLEHELLKKLRLSEERHFYTEVRLKTIESQFNEYRSMVKESFFDVYSDVVSERSTKSLKVSSSYEDRTNYYFNSYAKNDIHEEMLKDRIRTESYRDFIYENKDIFKNKIVLDVGCGTGILSMFAAKAGASKVLSVDKSDIIERTKEIVKENQLDNIITLINGKVEEVNLPVQKVDIIISEWMGYFLFFEAMLDSVIAARDKWLAPGGILAPSHCRLLLTAIEDEELFNDTFNFWNDVYGFKMTAMKSPIQTSVIVEYVKPQAIITNVVPVKDVPLHTIHKFRLDFTSPFTLVSTRNGYIHGFLGYFDTWFTRDDREIPSSQNIDDKIDGVLGFTTGPKGEVTHWRQTIFLLEQSIKVEQGTIINGTMDCKKSIDNPRDLDFEIRYQVVNQKEEDPKQRIQKFYLR</sequence>
<comment type="subcellular location">
    <subcellularLocation>
        <location evidence="2">Cytoplasm</location>
        <location evidence="2">Cytosol</location>
    </subcellularLocation>
    <subcellularLocation>
        <location evidence="1">Nucleus</location>
    </subcellularLocation>
</comment>
<dbReference type="Pfam" id="PF22528">
    <property type="entry name" value="PRMT_C"/>
    <property type="match status" value="1"/>
</dbReference>
<dbReference type="PROSITE" id="PS00028">
    <property type="entry name" value="ZINC_FINGER_C2H2_1"/>
    <property type="match status" value="1"/>
</dbReference>
<dbReference type="OrthoDB" id="7848332at2759"/>
<evidence type="ECO:0000256" key="6">
    <source>
        <dbReference type="ARBA" id="ARBA00022603"/>
    </source>
</evidence>
<evidence type="ECO:0000256" key="13">
    <source>
        <dbReference type="ARBA" id="ARBA00047384"/>
    </source>
</evidence>
<evidence type="ECO:0000256" key="9">
    <source>
        <dbReference type="ARBA" id="ARBA00022723"/>
    </source>
</evidence>
<keyword evidence="4" id="KW-0963">Cytoplasm</keyword>
<dbReference type="GO" id="GO:0042054">
    <property type="term" value="F:histone methyltransferase activity"/>
    <property type="evidence" value="ECO:0007669"/>
    <property type="project" value="TreeGrafter"/>
</dbReference>
<evidence type="ECO:0000313" key="19">
    <source>
        <dbReference type="Proteomes" id="UP001153678"/>
    </source>
</evidence>
<evidence type="ECO:0000256" key="15">
    <source>
        <dbReference type="PROSITE-ProRule" id="PRU01015"/>
    </source>
</evidence>
<dbReference type="InterPro" id="IPR025799">
    <property type="entry name" value="Arg_MeTrfase"/>
</dbReference>
<dbReference type="AlphaFoldDB" id="A0A9W4WME3"/>
<keyword evidence="5" id="KW-0597">Phosphoprotein</keyword>
<keyword evidence="7 15" id="KW-0808">Transferase</keyword>
<evidence type="ECO:0000256" key="11">
    <source>
        <dbReference type="ARBA" id="ARBA00022833"/>
    </source>
</evidence>
<evidence type="ECO:0000256" key="12">
    <source>
        <dbReference type="ARBA" id="ARBA00023242"/>
    </source>
</evidence>
<keyword evidence="9" id="KW-0479">Metal-binding</keyword>
<keyword evidence="12" id="KW-0539">Nucleus</keyword>